<dbReference type="PANTHER" id="PTHR32119">
    <property type="entry name" value="OROTIDINE 5'-PHOSPHATE DECARBOXYLASE"/>
    <property type="match status" value="1"/>
</dbReference>
<feature type="binding site" evidence="10">
    <location>
        <position position="251"/>
    </location>
    <ligand>
        <name>substrate</name>
    </ligand>
</feature>
<dbReference type="PROSITE" id="PS00156">
    <property type="entry name" value="OMPDECASE"/>
    <property type="match status" value="1"/>
</dbReference>
<comment type="caution">
    <text evidence="13">The sequence shown here is derived from an EMBL/GenBank/DDBJ whole genome shotgun (WGS) entry which is preliminary data.</text>
</comment>
<evidence type="ECO:0000256" key="5">
    <source>
        <dbReference type="ARBA" id="ARBA00022793"/>
    </source>
</evidence>
<feature type="active site" description="For OMPdecase activity" evidence="9">
    <location>
        <position position="106"/>
    </location>
</feature>
<dbReference type="EC" id="4.1.1.23" evidence="3 11"/>
<dbReference type="Pfam" id="PF00215">
    <property type="entry name" value="OMPdecase"/>
    <property type="match status" value="1"/>
</dbReference>
<evidence type="ECO:0000256" key="7">
    <source>
        <dbReference type="ARBA" id="ARBA00023239"/>
    </source>
</evidence>
<feature type="binding site" evidence="10">
    <location>
        <position position="250"/>
    </location>
    <ligand>
        <name>substrate</name>
    </ligand>
</feature>
<dbReference type="Gene3D" id="3.20.20.70">
    <property type="entry name" value="Aldolase class I"/>
    <property type="match status" value="1"/>
</dbReference>
<evidence type="ECO:0000256" key="6">
    <source>
        <dbReference type="ARBA" id="ARBA00022975"/>
    </source>
</evidence>
<dbReference type="NCBIfam" id="NF001273">
    <property type="entry name" value="PRK00230.1"/>
    <property type="match status" value="1"/>
</dbReference>
<comment type="similarity">
    <text evidence="11">Belongs to the OMP decarboxylase family.</text>
</comment>
<feature type="binding site" evidence="10">
    <location>
        <position position="161"/>
    </location>
    <ligand>
        <name>substrate</name>
    </ligand>
</feature>
<dbReference type="PANTHER" id="PTHR32119:SF2">
    <property type="entry name" value="OROTIDINE 5'-PHOSPHATE DECARBOXYLASE"/>
    <property type="match status" value="1"/>
</dbReference>
<evidence type="ECO:0000313" key="13">
    <source>
        <dbReference type="EMBL" id="PKQ27994.1"/>
    </source>
</evidence>
<dbReference type="UniPathway" id="UPA00070">
    <property type="reaction ID" value="UER00120"/>
</dbReference>
<evidence type="ECO:0000256" key="8">
    <source>
        <dbReference type="ARBA" id="ARBA00049157"/>
    </source>
</evidence>
<dbReference type="InterPro" id="IPR011060">
    <property type="entry name" value="RibuloseP-bd_barrel"/>
</dbReference>
<comment type="function">
    <text evidence="1">Catalyzes the decarboxylation of orotidine 5'-monophosphate (OMP) to uridine 5'-monophosphate (UMP).</text>
</comment>
<dbReference type="CDD" id="cd04725">
    <property type="entry name" value="OMP_decarboxylase_like"/>
    <property type="match status" value="1"/>
</dbReference>
<dbReference type="EMBL" id="PHEX01000038">
    <property type="protein sequence ID" value="PKQ27994.1"/>
    <property type="molecule type" value="Genomic_DNA"/>
</dbReference>
<feature type="active site" description="For OMPdecase activity" evidence="9">
    <location>
        <position position="108"/>
    </location>
</feature>
<evidence type="ECO:0000313" key="14">
    <source>
        <dbReference type="Proteomes" id="UP000233654"/>
    </source>
</evidence>
<feature type="active site" description="For OMPdecase activity" evidence="9">
    <location>
        <position position="111"/>
    </location>
</feature>
<keyword evidence="7 11" id="KW-0456">Lyase</keyword>
<dbReference type="InterPro" id="IPR014732">
    <property type="entry name" value="OMPdecase"/>
</dbReference>
<dbReference type="Proteomes" id="UP000233654">
    <property type="component" value="Unassembled WGS sequence"/>
</dbReference>
<evidence type="ECO:0000256" key="10">
    <source>
        <dbReference type="PIRSR" id="PIRSR614732-2"/>
    </source>
</evidence>
<keyword evidence="5 11" id="KW-0210">Decarboxylase</keyword>
<evidence type="ECO:0000256" key="4">
    <source>
        <dbReference type="ARBA" id="ARBA00021923"/>
    </source>
</evidence>
<feature type="binding site" evidence="10">
    <location>
        <position position="57"/>
    </location>
    <ligand>
        <name>substrate</name>
    </ligand>
</feature>
<sequence>MHNGVKPFYAFSQGWTDSPEGDFAKKRKYQIGLSARDLAGEIMQEQRIEDRLICALDVDTLDKAKSIVDRLDGVISFFKVGIVLQIAAGQQAIDYLLENNKRVFLDLKYYDVPETVEKAVKCATEKGIALLTIHGNGEIIQKAVHGKGNSGLKLLAVTVLTSLDSDDLHNMGYECSVEELVMHRTRKAVEYGCDGVISSPNEIKMIRNEVGPRLIIVTPGIRLDERRDDHKRKAEPADAIRDGADYLVVGRPIIQDKNPKEAALRIIEDMSRGV</sequence>
<dbReference type="SMART" id="SM00934">
    <property type="entry name" value="OMPdecase"/>
    <property type="match status" value="1"/>
</dbReference>
<dbReference type="InterPro" id="IPR018089">
    <property type="entry name" value="OMPdecase_AS"/>
</dbReference>
<dbReference type="InterPro" id="IPR013785">
    <property type="entry name" value="Aldolase_TIM"/>
</dbReference>
<keyword evidence="6 11" id="KW-0665">Pyrimidine biosynthesis</keyword>
<name>A0A2N3G5Y4_9ACTN</name>
<reference evidence="13 14" key="1">
    <citation type="journal article" date="2017" name="ISME J.">
        <title>Potential for microbial H2 and metal transformations associated with novel bacteria and archaea in deep terrestrial subsurface sediments.</title>
        <authorList>
            <person name="Hernsdorf A.W."/>
            <person name="Amano Y."/>
            <person name="Miyakawa K."/>
            <person name="Ise K."/>
            <person name="Suzuki Y."/>
            <person name="Anantharaman K."/>
            <person name="Probst A."/>
            <person name="Burstein D."/>
            <person name="Thomas B.C."/>
            <person name="Banfield J.F."/>
        </authorList>
    </citation>
    <scope>NUCLEOTIDE SEQUENCE [LARGE SCALE GENOMIC DNA]</scope>
    <source>
        <strain evidence="13">HGW-Actinobacteria-3</strain>
    </source>
</reference>
<dbReference type="GO" id="GO:0006207">
    <property type="term" value="P:'de novo' pyrimidine nucleobase biosynthetic process"/>
    <property type="evidence" value="ECO:0007669"/>
    <property type="project" value="InterPro"/>
</dbReference>
<gene>
    <name evidence="13" type="ORF">CVT63_05020</name>
</gene>
<evidence type="ECO:0000256" key="3">
    <source>
        <dbReference type="ARBA" id="ARBA00012321"/>
    </source>
</evidence>
<evidence type="ECO:0000256" key="11">
    <source>
        <dbReference type="RuleBase" id="RU000512"/>
    </source>
</evidence>
<evidence type="ECO:0000256" key="9">
    <source>
        <dbReference type="PIRSR" id="PIRSR614732-1"/>
    </source>
</evidence>
<feature type="binding site" evidence="10">
    <location>
        <position position="79"/>
    </location>
    <ligand>
        <name>substrate</name>
    </ligand>
</feature>
<evidence type="ECO:0000256" key="2">
    <source>
        <dbReference type="ARBA" id="ARBA00004861"/>
    </source>
</evidence>
<dbReference type="InterPro" id="IPR001754">
    <property type="entry name" value="OMPdeCOase_dom"/>
</dbReference>
<dbReference type="GO" id="GO:0005829">
    <property type="term" value="C:cytosol"/>
    <property type="evidence" value="ECO:0007669"/>
    <property type="project" value="TreeGrafter"/>
</dbReference>
<dbReference type="NCBIfam" id="TIGR01740">
    <property type="entry name" value="pyrF"/>
    <property type="match status" value="1"/>
</dbReference>
<feature type="binding site" evidence="10">
    <location>
        <position position="222"/>
    </location>
    <ligand>
        <name>substrate</name>
    </ligand>
</feature>
<comment type="catalytic activity">
    <reaction evidence="8 11">
        <text>orotidine 5'-phosphate + H(+) = UMP + CO2</text>
        <dbReference type="Rhea" id="RHEA:11596"/>
        <dbReference type="ChEBI" id="CHEBI:15378"/>
        <dbReference type="ChEBI" id="CHEBI:16526"/>
        <dbReference type="ChEBI" id="CHEBI:57538"/>
        <dbReference type="ChEBI" id="CHEBI:57865"/>
        <dbReference type="EC" id="4.1.1.23"/>
    </reaction>
</comment>
<comment type="pathway">
    <text evidence="2 11">Pyrimidine metabolism; UMP biosynthesis via de novo pathway; UMP from orotate: step 2/2.</text>
</comment>
<dbReference type="SUPFAM" id="SSF51366">
    <property type="entry name" value="Ribulose-phoshate binding barrel"/>
    <property type="match status" value="1"/>
</dbReference>
<organism evidence="13 14">
    <name type="scientific">Candidatus Anoxymicrobium japonicum</name>
    <dbReference type="NCBI Taxonomy" id="2013648"/>
    <lineage>
        <taxon>Bacteria</taxon>
        <taxon>Bacillati</taxon>
        <taxon>Actinomycetota</taxon>
        <taxon>Candidatus Geothermincolia</taxon>
        <taxon>Candidatus Geothermincolales</taxon>
        <taxon>Candidatus Anoxymicrobiaceae</taxon>
        <taxon>Candidatus Anoxymicrobium</taxon>
    </lineage>
</organism>
<evidence type="ECO:0000256" key="1">
    <source>
        <dbReference type="ARBA" id="ARBA00002356"/>
    </source>
</evidence>
<feature type="domain" description="Orotidine 5'-phosphate decarboxylase" evidence="12">
    <location>
        <begin position="51"/>
        <end position="266"/>
    </location>
</feature>
<dbReference type="AlphaFoldDB" id="A0A2N3G5Y4"/>
<dbReference type="GO" id="GO:0004590">
    <property type="term" value="F:orotidine-5'-phosphate decarboxylase activity"/>
    <property type="evidence" value="ECO:0007669"/>
    <property type="project" value="UniProtKB-EC"/>
</dbReference>
<proteinExistence type="inferred from homology"/>
<dbReference type="GO" id="GO:0044205">
    <property type="term" value="P:'de novo' UMP biosynthetic process"/>
    <property type="evidence" value="ECO:0007669"/>
    <property type="project" value="UniProtKB-UniPathway"/>
</dbReference>
<accession>A0A2N3G5Y4</accession>
<evidence type="ECO:0000259" key="12">
    <source>
        <dbReference type="SMART" id="SM00934"/>
    </source>
</evidence>
<protein>
    <recommendedName>
        <fullName evidence="4 11">Orotidine 5'-phosphate decarboxylase</fullName>
        <ecNumber evidence="3 11">4.1.1.23</ecNumber>
    </recommendedName>
</protein>